<feature type="transmembrane region" description="Helical" evidence="6">
    <location>
        <begin position="148"/>
        <end position="172"/>
    </location>
</feature>
<protein>
    <recommendedName>
        <fullName evidence="9">Tetraspanin</fullName>
    </recommendedName>
</protein>
<feature type="transmembrane region" description="Helical" evidence="6">
    <location>
        <begin position="76"/>
        <end position="100"/>
    </location>
</feature>
<organism evidence="7 8">
    <name type="scientific">Hymenochirus boettgeri</name>
    <name type="common">Congo dwarf clawed frog</name>
    <dbReference type="NCBI Taxonomy" id="247094"/>
    <lineage>
        <taxon>Eukaryota</taxon>
        <taxon>Metazoa</taxon>
        <taxon>Chordata</taxon>
        <taxon>Craniata</taxon>
        <taxon>Vertebrata</taxon>
        <taxon>Euteleostomi</taxon>
        <taxon>Amphibia</taxon>
        <taxon>Batrachia</taxon>
        <taxon>Anura</taxon>
        <taxon>Pipoidea</taxon>
        <taxon>Pipidae</taxon>
        <taxon>Pipinae</taxon>
        <taxon>Hymenochirus</taxon>
    </lineage>
</organism>
<evidence type="ECO:0000256" key="5">
    <source>
        <dbReference type="ARBA" id="ARBA00023180"/>
    </source>
</evidence>
<proteinExistence type="predicted"/>
<keyword evidence="2 6" id="KW-0812">Transmembrane</keyword>
<reference evidence="7" key="1">
    <citation type="thesis" date="2020" institute="ProQuest LLC" country="789 East Eisenhower Parkway, Ann Arbor, MI, USA">
        <title>Comparative Genomics and Chromosome Evolution.</title>
        <authorList>
            <person name="Mudd A.B."/>
        </authorList>
    </citation>
    <scope>NUCLEOTIDE SEQUENCE</scope>
    <source>
        <strain evidence="7">Female2</strain>
        <tissue evidence="7">Blood</tissue>
    </source>
</reference>
<evidence type="ECO:0000256" key="6">
    <source>
        <dbReference type="SAM" id="Phobius"/>
    </source>
</evidence>
<keyword evidence="5" id="KW-0325">Glycoprotein</keyword>
<evidence type="ECO:0000256" key="2">
    <source>
        <dbReference type="ARBA" id="ARBA00022692"/>
    </source>
</evidence>
<dbReference type="EMBL" id="JAACNH010000003">
    <property type="protein sequence ID" value="KAG8446484.1"/>
    <property type="molecule type" value="Genomic_DNA"/>
</dbReference>
<dbReference type="PRINTS" id="PR00259">
    <property type="entry name" value="TMFOUR"/>
</dbReference>
<keyword evidence="8" id="KW-1185">Reference proteome</keyword>
<comment type="caution">
    <text evidence="7">The sequence shown here is derived from an EMBL/GenBank/DDBJ whole genome shotgun (WGS) entry which is preliminary data.</text>
</comment>
<dbReference type="PANTHER" id="PTHR19282">
    <property type="entry name" value="TETRASPANIN"/>
    <property type="match status" value="1"/>
</dbReference>
<evidence type="ECO:0000256" key="3">
    <source>
        <dbReference type="ARBA" id="ARBA00022989"/>
    </source>
</evidence>
<evidence type="ECO:0000313" key="7">
    <source>
        <dbReference type="EMBL" id="KAG8446484.1"/>
    </source>
</evidence>
<feature type="transmembrane region" description="Helical" evidence="6">
    <location>
        <begin position="120"/>
        <end position="141"/>
    </location>
</feature>
<dbReference type="Proteomes" id="UP000812440">
    <property type="component" value="Chromosome 8_10"/>
</dbReference>
<evidence type="ECO:0000256" key="1">
    <source>
        <dbReference type="ARBA" id="ARBA00004141"/>
    </source>
</evidence>
<dbReference type="Pfam" id="PF00335">
    <property type="entry name" value="Tetraspanin"/>
    <property type="match status" value="1"/>
</dbReference>
<gene>
    <name evidence="7" type="ORF">GDO86_014079</name>
</gene>
<sequence>MNVKVSRLFRKFFSRKGDEELDEFSSLLPKDDAGPCKTDNSEDYGGCQWDCLVPDSSPSTSLNNHNKDIIVLWIKYFMFFSNFLFLLLGFALFGFGVWGLLDKQSLISERIGYLSTDPMLSFILIGLIVSALSVSGCLGFIRENTCLLRFFSLGIITVMAMQVLSAIIILSFREQITNSVKSSMLVALSRYQDDSDLKFIMDEIQLGMECCGVQS</sequence>
<keyword evidence="4 6" id="KW-0472">Membrane</keyword>
<dbReference type="AlphaFoldDB" id="A0A8T2JSM2"/>
<dbReference type="InterPro" id="IPR008952">
    <property type="entry name" value="Tetraspanin_EC2_sf"/>
</dbReference>
<evidence type="ECO:0000313" key="8">
    <source>
        <dbReference type="Proteomes" id="UP000812440"/>
    </source>
</evidence>
<dbReference type="GO" id="GO:0005886">
    <property type="term" value="C:plasma membrane"/>
    <property type="evidence" value="ECO:0007669"/>
    <property type="project" value="TreeGrafter"/>
</dbReference>
<dbReference type="PANTHER" id="PTHR19282:SF550">
    <property type="entry name" value="TETRASPANIN-10"/>
    <property type="match status" value="1"/>
</dbReference>
<dbReference type="InterPro" id="IPR018499">
    <property type="entry name" value="Tetraspanin/Peripherin"/>
</dbReference>
<evidence type="ECO:0008006" key="9">
    <source>
        <dbReference type="Google" id="ProtNLM"/>
    </source>
</evidence>
<comment type="subcellular location">
    <subcellularLocation>
        <location evidence="1">Membrane</location>
        <topology evidence="1">Multi-pass membrane protein</topology>
    </subcellularLocation>
</comment>
<dbReference type="OrthoDB" id="8122038at2759"/>
<dbReference type="Gene3D" id="1.10.1450.10">
    <property type="entry name" value="Tetraspanin"/>
    <property type="match status" value="1"/>
</dbReference>
<name>A0A8T2JSM2_9PIPI</name>
<keyword evidence="3 6" id="KW-1133">Transmembrane helix</keyword>
<accession>A0A8T2JSM2</accession>
<evidence type="ECO:0000256" key="4">
    <source>
        <dbReference type="ARBA" id="ARBA00023136"/>
    </source>
</evidence>